<feature type="domain" description="WSC" evidence="9">
    <location>
        <begin position="1504"/>
        <end position="1596"/>
    </location>
</feature>
<dbReference type="InterPro" id="IPR011047">
    <property type="entry name" value="Quinoprotein_ADH-like_sf"/>
</dbReference>
<sequence length="1729" mass="178876">MKLLLTLILSALVGLTCGLASTDTITWGGDNSRTGYQTNHNMDPAVVGSPQFDIVFKTALPGKYVGAAEQIFSQPLVYTPSGGTTQYVYLATTQNNIYKLDAKTGVILASRNIGIPFLTADLDGCVDVNPTVGVTATGVIDPDTDTWYLTSKTYVNQNAGQVPQGRPAGRYKIHAINVNDLSERQNFPIDLEGTIARNNPERMFTGGIHHQRPGLLHTGQYVYAGFASHCVQYNFTGWIIGWDKTTGQIVEHWASEGLGVSSNISGAGIWQSGGGLASDGAGSMFFATGNGYASQLSTIPVNGFTPPTAMEQAAVHMSINSDGTLSIVDFFMPFEKQELDGADKDLGTSPLEILPSHFSCGDVKRMGIVTGKSGKTYWLNLDDLGGYRNGPNSKDRVIQTFQNENSVYAGAGVYPLEGGYIYINVIQYPTHVFKFSCLNNTPYFTKVADSPTNNAYILGVSHGTTTSLNNQEGTGLLWVSDVQNTNFKIYDAVPQNGYLNVIRNFTIVGITKFSRPVFGDGMAYIGTTVGYFYGLGSTNKFPLNCTSSIDFGTVDFQGSGVQLVNCTAGFDLSVTGVALADGMNYNISQTPSLPLSMSAGDTFQFAAQLVPKNVGRLGTTINIQTSGVSDASYSKSVKVRLTGVGKSSNALLDVSPKAVVFTGLVTGTQAEAQSVLIGNDGSSDLQVSSVLYSNTSSSGPFTTWSGTGSLTVGKFTLTGIPITVPGGNDTAISVKPDTSVTGNYTAWVKFVTTGGNATVSLSAAAGDPPTALLEFQTPNGSGWVKYDPNNPFTFGNVTENTSRSLKFRVSNTAAPGGVKLGLTVSKPPFGVPGLIKSANQIDLAEGSLIAPGQSQTATLTCTVPKSQWNLPSYDGTAQWTMNTNDPTWSFEKRAVQFFCNAVSEQAAPLLPNGQGRYQYVGCFKENNPGRQLSNQLYANSSNTNEMCINACRSEGLAFCGTQYRSECWAGNKIPTQKVDDKNCNFDCAGSLNQICGGNGIDGSGTYISLFADTLQWDGSYASVTTSSSTSATTPQGPSVNPGVGGYTSIGCYTEATNARALPNGRGNNPPTVVNCVQACSNENFVYAGVEYGGECYCGNSFSDGSVPAPITDCGMLCNGNSSEYCGGPSRLNVYELNAVYSSSLPTSMGALSSASSMGSSVAASSSASLSVSSSGSIASISIGAASSFSSASLSSSFASTSGSSSSSGGSSSTSNSASTSIGSASSSISAPVSSSTTTSSTISFSTSLSVFGNIAGGLNSASSSASSSVPTFSSGSSAAASSAATSLSSSGGSSSSAISSSTSVAVTTASSSGTSSASRSTASTSSTSSTTLTAFATFSSTSSRASTTTTSTTSSITSSSLSSAVSSNTLPSNVLSAPSALSLSGISSLAASSIVSRSSSATVSSSLSVVSSLSSLVAGGPAGVSSVTSATATSRSTSVAPSSTSSATSSSTSTTSRASYTTTTSSSTSTTGSSTTSRASSTTSITSSIKPTATGPSIPDTVGTWAFQGCWTEGFLIRALNSKATASDDMTLESCASFCSGYTYFGTENSRECYCGNQLNFGSYQALNQKDCSATCAGDKTDYCGGTLRLQLYKAGAKATTTPSVDQGNKNFTSYSCVSEPFLGRLLPQLVMNDGNSMTIDTCLEKCWMYKYAGVENGRECWCGNNINWQGLLPSFGQGKNVSMTDCNISCPGNNLAYCGGLARMNLYINKSSALAFLKKHKRRHAKGF</sequence>
<keyword evidence="5" id="KW-0472">Membrane</keyword>
<feature type="chain" id="PRO_5014423493" description="WSC domain-containing protein" evidence="8">
    <location>
        <begin position="19"/>
        <end position="1729"/>
    </location>
</feature>
<name>A0A2K0WE33_GIBNY</name>
<evidence type="ECO:0000256" key="4">
    <source>
        <dbReference type="ARBA" id="ARBA00022989"/>
    </source>
</evidence>
<dbReference type="PROSITE" id="PS51212">
    <property type="entry name" value="WSC"/>
    <property type="match status" value="4"/>
</dbReference>
<keyword evidence="6" id="KW-0325">Glycoprotein</keyword>
<evidence type="ECO:0000313" key="10">
    <source>
        <dbReference type="EMBL" id="PNP80530.1"/>
    </source>
</evidence>
<feature type="domain" description="WSC" evidence="9">
    <location>
        <begin position="1045"/>
        <end position="1137"/>
    </location>
</feature>
<dbReference type="GO" id="GO:0005886">
    <property type="term" value="C:plasma membrane"/>
    <property type="evidence" value="ECO:0007669"/>
    <property type="project" value="TreeGrafter"/>
</dbReference>
<dbReference type="InterPro" id="IPR002889">
    <property type="entry name" value="WSC_carb-bd"/>
</dbReference>
<keyword evidence="11" id="KW-1185">Reference proteome</keyword>
<keyword evidence="3 8" id="KW-0732">Signal</keyword>
<protein>
    <recommendedName>
        <fullName evidence="9">WSC domain-containing protein</fullName>
    </recommendedName>
</protein>
<accession>A0A2K0WE33</accession>
<dbReference type="PANTHER" id="PTHR24269:SF16">
    <property type="entry name" value="PROTEIN SLG1"/>
    <property type="match status" value="1"/>
</dbReference>
<comment type="subcellular location">
    <subcellularLocation>
        <location evidence="1">Membrane</location>
        <topology evidence="1">Single-pass membrane protein</topology>
    </subcellularLocation>
</comment>
<dbReference type="Pfam" id="PF01822">
    <property type="entry name" value="WSC"/>
    <property type="match status" value="4"/>
</dbReference>
<feature type="domain" description="WSC" evidence="9">
    <location>
        <begin position="1611"/>
        <end position="1711"/>
    </location>
</feature>
<dbReference type="SMART" id="SM00321">
    <property type="entry name" value="WSC"/>
    <property type="match status" value="4"/>
</dbReference>
<dbReference type="InterPro" id="IPR051836">
    <property type="entry name" value="Kremen_rcpt"/>
</dbReference>
<dbReference type="PANTHER" id="PTHR24269">
    <property type="entry name" value="KREMEN PROTEIN"/>
    <property type="match status" value="1"/>
</dbReference>
<evidence type="ECO:0000256" key="3">
    <source>
        <dbReference type="ARBA" id="ARBA00022729"/>
    </source>
</evidence>
<proteinExistence type="predicted"/>
<evidence type="ECO:0000256" key="2">
    <source>
        <dbReference type="ARBA" id="ARBA00022692"/>
    </source>
</evidence>
<evidence type="ECO:0000259" key="9">
    <source>
        <dbReference type="PROSITE" id="PS51212"/>
    </source>
</evidence>
<organism evidence="10 11">
    <name type="scientific">Gibberella nygamai</name>
    <name type="common">Bean root rot disease fungus</name>
    <name type="synonym">Fusarium nygamai</name>
    <dbReference type="NCBI Taxonomy" id="42673"/>
    <lineage>
        <taxon>Eukaryota</taxon>
        <taxon>Fungi</taxon>
        <taxon>Dikarya</taxon>
        <taxon>Ascomycota</taxon>
        <taxon>Pezizomycotina</taxon>
        <taxon>Sordariomycetes</taxon>
        <taxon>Hypocreomycetidae</taxon>
        <taxon>Hypocreales</taxon>
        <taxon>Nectriaceae</taxon>
        <taxon>Fusarium</taxon>
        <taxon>Fusarium fujikuroi species complex</taxon>
    </lineage>
</organism>
<feature type="compositionally biased region" description="Low complexity" evidence="7">
    <location>
        <begin position="1424"/>
        <end position="1488"/>
    </location>
</feature>
<keyword evidence="2" id="KW-0812">Transmembrane</keyword>
<feature type="signal peptide" evidence="8">
    <location>
        <begin position="1"/>
        <end position="18"/>
    </location>
</feature>
<dbReference type="STRING" id="42673.A0A2K0WE33"/>
<dbReference type="SUPFAM" id="SSF50998">
    <property type="entry name" value="Quinoprotein alcohol dehydrogenase-like"/>
    <property type="match status" value="1"/>
</dbReference>
<dbReference type="OrthoDB" id="5985073at2759"/>
<evidence type="ECO:0000313" key="11">
    <source>
        <dbReference type="Proteomes" id="UP000236664"/>
    </source>
</evidence>
<feature type="domain" description="WSC" evidence="9">
    <location>
        <begin position="916"/>
        <end position="1009"/>
    </location>
</feature>
<dbReference type="Proteomes" id="UP000236664">
    <property type="component" value="Unassembled WGS sequence"/>
</dbReference>
<evidence type="ECO:0000256" key="5">
    <source>
        <dbReference type="ARBA" id="ARBA00023136"/>
    </source>
</evidence>
<dbReference type="EMBL" id="MTQA01000077">
    <property type="protein sequence ID" value="PNP80530.1"/>
    <property type="molecule type" value="Genomic_DNA"/>
</dbReference>
<gene>
    <name evidence="10" type="ORF">FNYG_06129</name>
</gene>
<evidence type="ECO:0000256" key="7">
    <source>
        <dbReference type="SAM" id="MobiDB-lite"/>
    </source>
</evidence>
<reference evidence="10 11" key="1">
    <citation type="submission" date="2017-06" db="EMBL/GenBank/DDBJ databases">
        <title>Genome of Fusarium nygamai isolate CS10214.</title>
        <authorList>
            <person name="Gardiner D.M."/>
            <person name="Obanor F."/>
            <person name="Kazan K."/>
        </authorList>
    </citation>
    <scope>NUCLEOTIDE SEQUENCE [LARGE SCALE GENOMIC DNA]</scope>
    <source>
        <strain evidence="10 11">CS10214</strain>
    </source>
</reference>
<feature type="region of interest" description="Disordered" evidence="7">
    <location>
        <begin position="1424"/>
        <end position="1495"/>
    </location>
</feature>
<evidence type="ECO:0000256" key="6">
    <source>
        <dbReference type="ARBA" id="ARBA00023180"/>
    </source>
</evidence>
<evidence type="ECO:0000256" key="8">
    <source>
        <dbReference type="SAM" id="SignalP"/>
    </source>
</evidence>
<evidence type="ECO:0000256" key="1">
    <source>
        <dbReference type="ARBA" id="ARBA00004167"/>
    </source>
</evidence>
<comment type="caution">
    <text evidence="10">The sequence shown here is derived from an EMBL/GenBank/DDBJ whole genome shotgun (WGS) entry which is preliminary data.</text>
</comment>
<keyword evidence="4" id="KW-1133">Transmembrane helix</keyword>
<feature type="region of interest" description="Disordered" evidence="7">
    <location>
        <begin position="1344"/>
        <end position="1364"/>
    </location>
</feature>